<evidence type="ECO:0000256" key="6">
    <source>
        <dbReference type="ARBA" id="ARBA00022859"/>
    </source>
</evidence>
<gene>
    <name evidence="12" type="primary">LOC117570260</name>
</gene>
<dbReference type="RefSeq" id="XP_034107662.2">
    <property type="nucleotide sequence ID" value="XM_034251771.2"/>
</dbReference>
<sequence>MDSVTLKEATRQLMWPHLALIFCLAVASSNAYNVPNATVKVNTPRGFEVSIPDEPGISLFAFHGKLNEEMDDLSDQTWATDIVSSRNGRWTYRNRLQKLQPGDVLYYWITVRYNGLDYHNYNLEYKVCEETKGQRSTETSDGGDANQGNARRTESGVGNVGKKDQAASKRIEVGKADNDDSQRINVEHADHENSHRINLYKFT</sequence>
<evidence type="ECO:0000256" key="3">
    <source>
        <dbReference type="ARBA" id="ARBA00022525"/>
    </source>
</evidence>
<organism evidence="11 12">
    <name type="scientific">Drosophila albomicans</name>
    <name type="common">Fruit fly</name>
    <dbReference type="NCBI Taxonomy" id="7291"/>
    <lineage>
        <taxon>Eukaryota</taxon>
        <taxon>Metazoa</taxon>
        <taxon>Ecdysozoa</taxon>
        <taxon>Arthropoda</taxon>
        <taxon>Hexapoda</taxon>
        <taxon>Insecta</taxon>
        <taxon>Pterygota</taxon>
        <taxon>Neoptera</taxon>
        <taxon>Endopterygota</taxon>
        <taxon>Diptera</taxon>
        <taxon>Brachycera</taxon>
        <taxon>Muscomorpha</taxon>
        <taxon>Ephydroidea</taxon>
        <taxon>Drosophilidae</taxon>
        <taxon>Drosophila</taxon>
    </lineage>
</organism>
<dbReference type="Proteomes" id="UP000515160">
    <property type="component" value="Chromosome 3"/>
</dbReference>
<evidence type="ECO:0000259" key="10">
    <source>
        <dbReference type="PROSITE" id="PS51969"/>
    </source>
</evidence>
<dbReference type="AlphaFoldDB" id="A0A6P8YMI5"/>
<comment type="similarity">
    <text evidence="2">Belongs to the insect beta-1,3-glucan binding protein family.</text>
</comment>
<keyword evidence="7" id="KW-0325">Glycoprotein</keyword>
<evidence type="ECO:0000256" key="8">
    <source>
        <dbReference type="SAM" id="MobiDB-lite"/>
    </source>
</evidence>
<proteinExistence type="inferred from homology"/>
<feature type="signal peptide" evidence="9">
    <location>
        <begin position="1"/>
        <end position="31"/>
    </location>
</feature>
<evidence type="ECO:0000256" key="9">
    <source>
        <dbReference type="SAM" id="SignalP"/>
    </source>
</evidence>
<keyword evidence="4" id="KW-0399">Innate immunity</keyword>
<name>A0A6P8YMI5_DROAB</name>
<dbReference type="GO" id="GO:0045087">
    <property type="term" value="P:innate immune response"/>
    <property type="evidence" value="ECO:0007669"/>
    <property type="project" value="UniProtKB-KW"/>
</dbReference>
<feature type="domain" description="CBM39" evidence="10">
    <location>
        <begin position="32"/>
        <end position="132"/>
    </location>
</feature>
<dbReference type="InterPro" id="IPR043030">
    <property type="entry name" value="BGBP_N_sf"/>
</dbReference>
<dbReference type="GO" id="GO:0030246">
    <property type="term" value="F:carbohydrate binding"/>
    <property type="evidence" value="ECO:0007669"/>
    <property type="project" value="InterPro"/>
</dbReference>
<reference evidence="12" key="1">
    <citation type="submission" date="2025-08" db="UniProtKB">
        <authorList>
            <consortium name="RefSeq"/>
        </authorList>
    </citation>
    <scope>IDENTIFICATION</scope>
    <source>
        <strain evidence="12">15112-1751.03</strain>
        <tissue evidence="12">Whole Adult</tissue>
    </source>
</reference>
<evidence type="ECO:0000256" key="5">
    <source>
        <dbReference type="ARBA" id="ARBA00022729"/>
    </source>
</evidence>
<keyword evidence="11" id="KW-1185">Reference proteome</keyword>
<dbReference type="GO" id="GO:0005576">
    <property type="term" value="C:extracellular region"/>
    <property type="evidence" value="ECO:0007669"/>
    <property type="project" value="UniProtKB-SubCell"/>
</dbReference>
<feature type="compositionally biased region" description="Polar residues" evidence="8">
    <location>
        <begin position="136"/>
        <end position="150"/>
    </location>
</feature>
<evidence type="ECO:0000256" key="7">
    <source>
        <dbReference type="ARBA" id="ARBA00023180"/>
    </source>
</evidence>
<dbReference type="Gene3D" id="2.60.40.2140">
    <property type="entry name" value="Beta-1,3-glucan-recognition protein, N-terminal domain"/>
    <property type="match status" value="1"/>
</dbReference>
<evidence type="ECO:0000313" key="11">
    <source>
        <dbReference type="Proteomes" id="UP000515160"/>
    </source>
</evidence>
<dbReference type="FunFam" id="2.60.40.2140:FF:000001">
    <property type="entry name" value="Beta-1,3-glucan-binding protein"/>
    <property type="match status" value="1"/>
</dbReference>
<keyword evidence="3" id="KW-0964">Secreted</keyword>
<dbReference type="InterPro" id="IPR031756">
    <property type="entry name" value="BGBP_N"/>
</dbReference>
<feature type="region of interest" description="Disordered" evidence="8">
    <location>
        <begin position="131"/>
        <end position="190"/>
    </location>
</feature>
<dbReference type="GO" id="GO:0045088">
    <property type="term" value="P:regulation of innate immune response"/>
    <property type="evidence" value="ECO:0007669"/>
    <property type="project" value="UniProtKB-ARBA"/>
</dbReference>
<keyword evidence="5 9" id="KW-0732">Signal</keyword>
<protein>
    <submittedName>
        <fullName evidence="12">Gram-negative bacteria-binding protein 3</fullName>
    </submittedName>
</protein>
<evidence type="ECO:0000256" key="2">
    <source>
        <dbReference type="ARBA" id="ARBA00008781"/>
    </source>
</evidence>
<feature type="compositionally biased region" description="Basic and acidic residues" evidence="8">
    <location>
        <begin position="161"/>
        <end position="190"/>
    </location>
</feature>
<evidence type="ECO:0000256" key="1">
    <source>
        <dbReference type="ARBA" id="ARBA00004613"/>
    </source>
</evidence>
<dbReference type="PROSITE" id="PS51969">
    <property type="entry name" value="CBM39"/>
    <property type="match status" value="1"/>
</dbReference>
<evidence type="ECO:0000313" key="12">
    <source>
        <dbReference type="RefSeq" id="XP_034107662.2"/>
    </source>
</evidence>
<dbReference type="Pfam" id="PF15886">
    <property type="entry name" value="CBM39"/>
    <property type="match status" value="1"/>
</dbReference>
<evidence type="ECO:0000256" key="4">
    <source>
        <dbReference type="ARBA" id="ARBA00022588"/>
    </source>
</evidence>
<comment type="subcellular location">
    <subcellularLocation>
        <location evidence="1">Secreted</location>
    </subcellularLocation>
</comment>
<dbReference type="GeneID" id="117570260"/>
<keyword evidence="6" id="KW-0391">Immunity</keyword>
<feature type="chain" id="PRO_5039685361" evidence="9">
    <location>
        <begin position="32"/>
        <end position="203"/>
    </location>
</feature>
<dbReference type="OrthoDB" id="4781at2759"/>
<accession>A0A6P8YMI5</accession>